<evidence type="ECO:0000256" key="2">
    <source>
        <dbReference type="ARBA" id="ARBA00006997"/>
    </source>
</evidence>
<protein>
    <recommendedName>
        <fullName evidence="3">shikimate kinase</fullName>
        <ecNumber evidence="3">2.7.1.71</ecNumber>
    </recommendedName>
</protein>
<comment type="similarity">
    <text evidence="2">Belongs to the shikimate kinase family.</text>
</comment>
<dbReference type="InterPro" id="IPR027417">
    <property type="entry name" value="P-loop_NTPase"/>
</dbReference>
<dbReference type="PANTHER" id="PTHR21087">
    <property type="entry name" value="SHIKIMATE KINASE"/>
    <property type="match status" value="1"/>
</dbReference>
<evidence type="ECO:0000256" key="6">
    <source>
        <dbReference type="ARBA" id="ARBA00022741"/>
    </source>
</evidence>
<evidence type="ECO:0000256" key="7">
    <source>
        <dbReference type="ARBA" id="ARBA00022777"/>
    </source>
</evidence>
<keyword evidence="7" id="KW-0418">Kinase</keyword>
<proteinExistence type="inferred from homology"/>
<evidence type="ECO:0000256" key="4">
    <source>
        <dbReference type="ARBA" id="ARBA00022605"/>
    </source>
</evidence>
<evidence type="ECO:0000256" key="11">
    <source>
        <dbReference type="SAM" id="MobiDB-lite"/>
    </source>
</evidence>
<dbReference type="EC" id="2.7.1.71" evidence="3"/>
<dbReference type="Proteomes" id="UP000230392">
    <property type="component" value="Unassembled WGS sequence"/>
</dbReference>
<dbReference type="GO" id="GO:0005524">
    <property type="term" value="F:ATP binding"/>
    <property type="evidence" value="ECO:0007669"/>
    <property type="project" value="UniProtKB-KW"/>
</dbReference>
<comment type="catalytic activity">
    <reaction evidence="10">
        <text>shikimate + ATP = 3-phosphoshikimate + ADP + H(+)</text>
        <dbReference type="Rhea" id="RHEA:13121"/>
        <dbReference type="ChEBI" id="CHEBI:15378"/>
        <dbReference type="ChEBI" id="CHEBI:30616"/>
        <dbReference type="ChEBI" id="CHEBI:36208"/>
        <dbReference type="ChEBI" id="CHEBI:145989"/>
        <dbReference type="ChEBI" id="CHEBI:456216"/>
        <dbReference type="EC" id="2.7.1.71"/>
    </reaction>
</comment>
<dbReference type="Pfam" id="PF01202">
    <property type="entry name" value="SKI"/>
    <property type="match status" value="1"/>
</dbReference>
<dbReference type="SUPFAM" id="SSF52540">
    <property type="entry name" value="P-loop containing nucleoside triphosphate hydrolases"/>
    <property type="match status" value="1"/>
</dbReference>
<evidence type="ECO:0000256" key="10">
    <source>
        <dbReference type="ARBA" id="ARBA00048567"/>
    </source>
</evidence>
<dbReference type="GO" id="GO:0005829">
    <property type="term" value="C:cytosol"/>
    <property type="evidence" value="ECO:0007669"/>
    <property type="project" value="TreeGrafter"/>
</dbReference>
<dbReference type="AlphaFoldDB" id="A0A2G9YBJ2"/>
<dbReference type="InterPro" id="IPR000623">
    <property type="entry name" value="Shikimate_kinase/TSH1"/>
</dbReference>
<evidence type="ECO:0000256" key="9">
    <source>
        <dbReference type="ARBA" id="ARBA00023141"/>
    </source>
</evidence>
<dbReference type="EMBL" id="PCRF01000059">
    <property type="protein sequence ID" value="PIP16584.1"/>
    <property type="molecule type" value="Genomic_DNA"/>
</dbReference>
<dbReference type="GO" id="GO:0009423">
    <property type="term" value="P:chorismate biosynthetic process"/>
    <property type="evidence" value="ECO:0007669"/>
    <property type="project" value="UniProtKB-UniPathway"/>
</dbReference>
<dbReference type="Gene3D" id="3.40.50.300">
    <property type="entry name" value="P-loop containing nucleotide triphosphate hydrolases"/>
    <property type="match status" value="1"/>
</dbReference>
<organism evidence="12 13">
    <name type="scientific">bacterium (Candidatus Ratteibacteria) CG23_combo_of_CG06-09_8_20_14_all_48_7</name>
    <dbReference type="NCBI Taxonomy" id="2014292"/>
    <lineage>
        <taxon>Bacteria</taxon>
        <taxon>Candidatus Ratteibacteria</taxon>
    </lineage>
</organism>
<comment type="caution">
    <text evidence="12">The sequence shown here is derived from an EMBL/GenBank/DDBJ whole genome shotgun (WGS) entry which is preliminary data.</text>
</comment>
<dbReference type="GO" id="GO:0004765">
    <property type="term" value="F:shikimate kinase activity"/>
    <property type="evidence" value="ECO:0007669"/>
    <property type="project" value="UniProtKB-EC"/>
</dbReference>
<evidence type="ECO:0000256" key="5">
    <source>
        <dbReference type="ARBA" id="ARBA00022679"/>
    </source>
</evidence>
<gene>
    <name evidence="12" type="ORF">COX46_01320</name>
</gene>
<dbReference type="GO" id="GO:0008652">
    <property type="term" value="P:amino acid biosynthetic process"/>
    <property type="evidence" value="ECO:0007669"/>
    <property type="project" value="UniProtKB-KW"/>
</dbReference>
<dbReference type="InterPro" id="IPR031322">
    <property type="entry name" value="Shikimate/glucono_kinase"/>
</dbReference>
<dbReference type="GO" id="GO:0009073">
    <property type="term" value="P:aromatic amino acid family biosynthetic process"/>
    <property type="evidence" value="ECO:0007669"/>
    <property type="project" value="UniProtKB-KW"/>
</dbReference>
<feature type="non-terminal residue" evidence="12">
    <location>
        <position position="1"/>
    </location>
</feature>
<name>A0A2G9YBJ2_9BACT</name>
<dbReference type="PANTHER" id="PTHR21087:SF16">
    <property type="entry name" value="SHIKIMATE KINASE 1, CHLOROPLASTIC"/>
    <property type="match status" value="1"/>
</dbReference>
<dbReference type="CDD" id="cd00464">
    <property type="entry name" value="SK"/>
    <property type="match status" value="1"/>
</dbReference>
<sequence length="164" mass="18264">VDTDDRVEERAGISINKIFKRYGEPHFRNLEKKVIKEVSEKDGVVIAIGGGAFIAPENRANLKKKGVTIALLASVKEIAKRTADDTNRPLLKEGERQARIKALLKKRLQYYQKADLCLDTTGKSPEKVVQEIIRFVKPSPSPLPVAGEGQGEGKRVKMSTRQEL</sequence>
<feature type="compositionally biased region" description="Basic and acidic residues" evidence="11">
    <location>
        <begin position="151"/>
        <end position="164"/>
    </location>
</feature>
<evidence type="ECO:0000313" key="13">
    <source>
        <dbReference type="Proteomes" id="UP000230392"/>
    </source>
</evidence>
<accession>A0A2G9YBJ2</accession>
<dbReference type="PRINTS" id="PR01100">
    <property type="entry name" value="SHIKIMTKNASE"/>
</dbReference>
<dbReference type="UniPathway" id="UPA00053">
    <property type="reaction ID" value="UER00088"/>
</dbReference>
<comment type="pathway">
    <text evidence="1">Metabolic intermediate biosynthesis; chorismate biosynthesis; chorismate from D-erythrose 4-phosphate and phosphoenolpyruvate: step 5/7.</text>
</comment>
<keyword evidence="8" id="KW-0067">ATP-binding</keyword>
<keyword evidence="5" id="KW-0808">Transferase</keyword>
<feature type="region of interest" description="Disordered" evidence="11">
    <location>
        <begin position="139"/>
        <end position="164"/>
    </location>
</feature>
<evidence type="ECO:0000256" key="1">
    <source>
        <dbReference type="ARBA" id="ARBA00004842"/>
    </source>
</evidence>
<keyword evidence="6" id="KW-0547">Nucleotide-binding</keyword>
<keyword evidence="9" id="KW-0057">Aromatic amino acid biosynthesis</keyword>
<evidence type="ECO:0000313" key="12">
    <source>
        <dbReference type="EMBL" id="PIP16584.1"/>
    </source>
</evidence>
<evidence type="ECO:0000256" key="3">
    <source>
        <dbReference type="ARBA" id="ARBA00012154"/>
    </source>
</evidence>
<reference evidence="12 13" key="1">
    <citation type="submission" date="2017-09" db="EMBL/GenBank/DDBJ databases">
        <title>Depth-based differentiation of microbial function through sediment-hosted aquifers and enrichment of novel symbionts in the deep terrestrial subsurface.</title>
        <authorList>
            <person name="Probst A.J."/>
            <person name="Ladd B."/>
            <person name="Jarett J.K."/>
            <person name="Geller-Mcgrath D.E."/>
            <person name="Sieber C.M."/>
            <person name="Emerson J.B."/>
            <person name="Anantharaman K."/>
            <person name="Thomas B.C."/>
            <person name="Malmstrom R."/>
            <person name="Stieglmeier M."/>
            <person name="Klingl A."/>
            <person name="Woyke T."/>
            <person name="Ryan C.M."/>
            <person name="Banfield J.F."/>
        </authorList>
    </citation>
    <scope>NUCLEOTIDE SEQUENCE [LARGE SCALE GENOMIC DNA]</scope>
    <source>
        <strain evidence="12">CG23_combo_of_CG06-09_8_20_14_all_48_7</strain>
    </source>
</reference>
<evidence type="ECO:0000256" key="8">
    <source>
        <dbReference type="ARBA" id="ARBA00022840"/>
    </source>
</evidence>
<dbReference type="PROSITE" id="PS01128">
    <property type="entry name" value="SHIKIMATE_KINASE"/>
    <property type="match status" value="1"/>
</dbReference>
<dbReference type="InterPro" id="IPR023000">
    <property type="entry name" value="Shikimate_kinase_CS"/>
</dbReference>
<keyword evidence="4" id="KW-0028">Amino-acid biosynthesis</keyword>